<dbReference type="Proteomes" id="UP000054549">
    <property type="component" value="Unassembled WGS sequence"/>
</dbReference>
<feature type="compositionally biased region" description="Polar residues" evidence="2">
    <location>
        <begin position="964"/>
        <end position="979"/>
    </location>
</feature>
<organism evidence="3 4">
    <name type="scientific">Amanita muscaria (strain Koide BX008)</name>
    <dbReference type="NCBI Taxonomy" id="946122"/>
    <lineage>
        <taxon>Eukaryota</taxon>
        <taxon>Fungi</taxon>
        <taxon>Dikarya</taxon>
        <taxon>Basidiomycota</taxon>
        <taxon>Agaricomycotina</taxon>
        <taxon>Agaricomycetes</taxon>
        <taxon>Agaricomycetidae</taxon>
        <taxon>Agaricales</taxon>
        <taxon>Pluteineae</taxon>
        <taxon>Amanitaceae</taxon>
        <taxon>Amanita</taxon>
    </lineage>
</organism>
<reference evidence="3 4" key="1">
    <citation type="submission" date="2014-04" db="EMBL/GenBank/DDBJ databases">
        <title>Evolutionary Origins and Diversification of the Mycorrhizal Mutualists.</title>
        <authorList>
            <consortium name="DOE Joint Genome Institute"/>
            <consortium name="Mycorrhizal Genomics Consortium"/>
            <person name="Kohler A."/>
            <person name="Kuo A."/>
            <person name="Nagy L.G."/>
            <person name="Floudas D."/>
            <person name="Copeland A."/>
            <person name="Barry K.W."/>
            <person name="Cichocki N."/>
            <person name="Veneault-Fourrey C."/>
            <person name="LaButti K."/>
            <person name="Lindquist E.A."/>
            <person name="Lipzen A."/>
            <person name="Lundell T."/>
            <person name="Morin E."/>
            <person name="Murat C."/>
            <person name="Riley R."/>
            <person name="Ohm R."/>
            <person name="Sun H."/>
            <person name="Tunlid A."/>
            <person name="Henrissat B."/>
            <person name="Grigoriev I.V."/>
            <person name="Hibbett D.S."/>
            <person name="Martin F."/>
        </authorList>
    </citation>
    <scope>NUCLEOTIDE SEQUENCE [LARGE SCALE GENOMIC DNA]</scope>
    <source>
        <strain evidence="3 4">Koide BX008</strain>
    </source>
</reference>
<feature type="region of interest" description="Disordered" evidence="2">
    <location>
        <begin position="43"/>
        <end position="83"/>
    </location>
</feature>
<feature type="region of interest" description="Disordered" evidence="2">
    <location>
        <begin position="1"/>
        <end position="29"/>
    </location>
</feature>
<evidence type="ECO:0000313" key="3">
    <source>
        <dbReference type="EMBL" id="KIL61701.1"/>
    </source>
</evidence>
<feature type="region of interest" description="Disordered" evidence="2">
    <location>
        <begin position="963"/>
        <end position="982"/>
    </location>
</feature>
<dbReference type="HOGENOM" id="CLU_297911_0_0_1"/>
<dbReference type="OrthoDB" id="3216045at2759"/>
<feature type="region of interest" description="Disordered" evidence="2">
    <location>
        <begin position="523"/>
        <end position="590"/>
    </location>
</feature>
<dbReference type="InParanoid" id="A0A0C2WXY7"/>
<feature type="compositionally biased region" description="Low complexity" evidence="2">
    <location>
        <begin position="409"/>
        <end position="426"/>
    </location>
</feature>
<feature type="coiled-coil region" evidence="1">
    <location>
        <begin position="841"/>
        <end position="892"/>
    </location>
</feature>
<feature type="region of interest" description="Disordered" evidence="2">
    <location>
        <begin position="260"/>
        <end position="345"/>
    </location>
</feature>
<evidence type="ECO:0000256" key="1">
    <source>
        <dbReference type="SAM" id="Coils"/>
    </source>
</evidence>
<accession>A0A0C2WXY7</accession>
<feature type="compositionally biased region" description="Low complexity" evidence="2">
    <location>
        <begin position="373"/>
        <end position="385"/>
    </location>
</feature>
<feature type="compositionally biased region" description="Low complexity" evidence="2">
    <location>
        <begin position="1"/>
        <end position="24"/>
    </location>
</feature>
<feature type="compositionally biased region" description="Low complexity" evidence="2">
    <location>
        <begin position="752"/>
        <end position="769"/>
    </location>
</feature>
<feature type="region of interest" description="Disordered" evidence="2">
    <location>
        <begin position="613"/>
        <end position="663"/>
    </location>
</feature>
<feature type="compositionally biased region" description="Polar residues" evidence="2">
    <location>
        <begin position="386"/>
        <end position="399"/>
    </location>
</feature>
<sequence length="1065" mass="114230">MPQPYSSPLLASVAASPSPPNSSSTNTGFSTFRSLRSLLPFGTPKISNTDASPAAPVPATPPRGSFSGFGSMRKSLARDRERKTSLTNLLPVISIDRSSAPDLSLSARRAASLSHLEQSSSSEFGEKKNWSQAAPVLRSISPGPPLSADLSTIIEADSSGISKNDPHPSPSTEGSLDLNPNQIAKQVYDAINEKDQWLAAEDAIVIDAEDTDDADDDDDENELTEVLPPLQSKLPDNASINIENVNPSIVALLSPNSLPQAKGSPAQPPGVIQRATPTSIPRLRPMHDPKTPQSSSSDTTFKAPTPTGSSRRMMSYSHSPLSSSSLTAAPEIQPTRITITTTTPEKSVLPRLFGARHHHRSLTTLTRSHSEHSVSSAPSTPSSLSNRLQVHHPTSSSSETHLRTPSPIHTVHTPQPHSPHTPQTPQLVSTQGSTTSSASTAPNTPNSPYSSAQNISHSRIPTASTGSSISRQHSESSASVIAHRFRAYHHHETSAAPVGYGRASLDSTRPPRLQPAAAVTEHHVLATSTPFRRSSEDGISDLGTARRRREREILPDSPSDGGRSASPSPNKIDGVKSQFRSRKRSMSVQESFRAAQTLIVGRRAQRGELQHHTMNGASRSHSSLSGRALTTGSRLHTRQDDEDDPPAPLPLHQRPPLHDWLGPRSVKALRAAGLLDDREREREDHQLVLVGRNSRERSGSVATSVMSGGSGKTTGGGSSGGGRNSQQQSLQQHAFGALGHGRAPSRMAFSDTGGPSSSRRASGSGTFFSHLMHSPTLTTSTSAGSREGKERDLHTSRSSSTAPTSVSTPSLVYLRDQRDRDEIQEMKERHATETGALLSALSDSQRTTRILREENHELRERLARLGDLEAVNEDLRIQMRSLKREAGELKLKLQVLGASRPGPSSRSGLSTPIPDVVLPPPPEVPEPETPKHHRRCPSDTSSIFPVLPSNMTMLMHEEDHMHDQLSNGDEQGDQTSTVAARNGSRPVSFRVSAADGNMGRTGMMVNSGSISPTTANFSMVTGSPGSLFLRPEHEVHLGDLDTFSLDLGRVDDPDGLIGSVGLDDW</sequence>
<feature type="compositionally biased region" description="Low complexity" evidence="2">
    <location>
        <begin position="724"/>
        <end position="736"/>
    </location>
</feature>
<feature type="compositionally biased region" description="Low complexity" evidence="2">
    <location>
        <begin position="315"/>
        <end position="325"/>
    </location>
</feature>
<feature type="region of interest" description="Disordered" evidence="2">
    <location>
        <begin position="158"/>
        <end position="180"/>
    </location>
</feature>
<feature type="compositionally biased region" description="Polar residues" evidence="2">
    <location>
        <begin position="170"/>
        <end position="180"/>
    </location>
</feature>
<dbReference type="EMBL" id="KN818281">
    <property type="protein sequence ID" value="KIL61701.1"/>
    <property type="molecule type" value="Genomic_DNA"/>
</dbReference>
<dbReference type="AlphaFoldDB" id="A0A0C2WXY7"/>
<feature type="compositionally biased region" description="Low complexity" evidence="2">
    <location>
        <begin position="898"/>
        <end position="916"/>
    </location>
</feature>
<protein>
    <submittedName>
        <fullName evidence="3">Uncharacterized protein</fullName>
    </submittedName>
</protein>
<feature type="compositionally biased region" description="Basic and acidic residues" evidence="2">
    <location>
        <begin position="786"/>
        <end position="795"/>
    </location>
</feature>
<proteinExistence type="predicted"/>
<name>A0A0C2WXY7_AMAMK</name>
<evidence type="ECO:0000256" key="2">
    <source>
        <dbReference type="SAM" id="MobiDB-lite"/>
    </source>
</evidence>
<feature type="compositionally biased region" description="Polar residues" evidence="2">
    <location>
        <begin position="291"/>
        <end position="312"/>
    </location>
</feature>
<dbReference type="STRING" id="946122.A0A0C2WXY7"/>
<feature type="region of interest" description="Disordered" evidence="2">
    <location>
        <begin position="685"/>
        <end position="810"/>
    </location>
</feature>
<feature type="compositionally biased region" description="Polar residues" evidence="2">
    <location>
        <begin position="775"/>
        <end position="784"/>
    </location>
</feature>
<feature type="compositionally biased region" description="Low complexity" evidence="2">
    <location>
        <begin position="433"/>
        <end position="448"/>
    </location>
</feature>
<gene>
    <name evidence="3" type="ORF">M378DRAFT_166672</name>
</gene>
<feature type="compositionally biased region" description="Gly residues" evidence="2">
    <location>
        <begin position="708"/>
        <end position="723"/>
    </location>
</feature>
<keyword evidence="4" id="KW-1185">Reference proteome</keyword>
<feature type="region of interest" description="Disordered" evidence="2">
    <location>
        <begin position="898"/>
        <end position="944"/>
    </location>
</feature>
<feature type="compositionally biased region" description="Low complexity" evidence="2">
    <location>
        <begin position="796"/>
        <end position="810"/>
    </location>
</feature>
<feature type="compositionally biased region" description="Polar residues" evidence="2">
    <location>
        <begin position="449"/>
        <end position="478"/>
    </location>
</feature>
<feature type="compositionally biased region" description="Polar residues" evidence="2">
    <location>
        <begin position="613"/>
        <end position="634"/>
    </location>
</feature>
<evidence type="ECO:0000313" key="4">
    <source>
        <dbReference type="Proteomes" id="UP000054549"/>
    </source>
</evidence>
<keyword evidence="1" id="KW-0175">Coiled coil</keyword>
<feature type="region of interest" description="Disordered" evidence="2">
    <location>
        <begin position="364"/>
        <end position="478"/>
    </location>
</feature>